<dbReference type="InterPro" id="IPR011042">
    <property type="entry name" value="6-blade_b-propeller_TolB-like"/>
</dbReference>
<sequence>MSQLKRQVSSLTEALSKMTTNKAKGGSSSSADCQTEGCDRPIDWYCRYCKGFICTRCSKKPCGDEAQHQSEDFEEMYELCTNKYKEYLDGKNSAVSGLTQQQKKLQEELASDIKRMSDVTPEQLASPEIIKITADLPRKQKLLQDISKQLKEAEAFQSVDIKSMSQQEFITVFDKLDFDGYVFAVTDLDRITLGEKCEVISDKKCYDLDVIPSGQILIGKKDGFDICDKNGKVLRSVKVNGFSITTVQYYKSKIYTLAKDYTKDSKKRKVMVFEMPNYTESASWSLPDFGYISMLAVNNDKVYVVDCDAKKVKVYSLTGKQISDFSHSGFIDPIYMSSCPPDGVLVTDWQTGLVYKINCMNDQLAWEFKVNEPRGVFCDKLGNIWVWARKSKELVLRSSDGKQTKSFSHPELLKTGVDFITGFSMSEGELWLAAYSKGVMRIEMNVAPAK</sequence>
<keyword evidence="2" id="KW-1185">Reference proteome</keyword>
<protein>
    <submittedName>
        <fullName evidence="1">Uncharacterized protein</fullName>
    </submittedName>
</protein>
<dbReference type="Gene3D" id="2.120.10.30">
    <property type="entry name" value="TolB, C-terminal domain"/>
    <property type="match status" value="1"/>
</dbReference>
<reference evidence="1" key="1">
    <citation type="submission" date="2020-06" db="EMBL/GenBank/DDBJ databases">
        <title>Draft genome of Bugula neritina, a colonial animal packing powerful symbionts and potential medicines.</title>
        <authorList>
            <person name="Rayko M."/>
        </authorList>
    </citation>
    <scope>NUCLEOTIDE SEQUENCE [LARGE SCALE GENOMIC DNA]</scope>
    <source>
        <strain evidence="1">Kwan_BN1</strain>
    </source>
</reference>
<dbReference type="OrthoDB" id="111250at2759"/>
<evidence type="ECO:0000313" key="1">
    <source>
        <dbReference type="EMBL" id="KAF6040684.1"/>
    </source>
</evidence>
<dbReference type="SUPFAM" id="SSF101898">
    <property type="entry name" value="NHL repeat"/>
    <property type="match status" value="1"/>
</dbReference>
<name>A0A7J7KR77_BUGNE</name>
<accession>A0A7J7KR77</accession>
<comment type="caution">
    <text evidence="1">The sequence shown here is derived from an EMBL/GenBank/DDBJ whole genome shotgun (WGS) entry which is preliminary data.</text>
</comment>
<dbReference type="AlphaFoldDB" id="A0A7J7KR77"/>
<dbReference type="Proteomes" id="UP000593567">
    <property type="component" value="Unassembled WGS sequence"/>
</dbReference>
<evidence type="ECO:0000313" key="2">
    <source>
        <dbReference type="Proteomes" id="UP000593567"/>
    </source>
</evidence>
<gene>
    <name evidence="1" type="ORF">EB796_001013</name>
</gene>
<dbReference type="EMBL" id="VXIV02000115">
    <property type="protein sequence ID" value="KAF6040684.1"/>
    <property type="molecule type" value="Genomic_DNA"/>
</dbReference>
<proteinExistence type="predicted"/>
<organism evidence="1 2">
    <name type="scientific">Bugula neritina</name>
    <name type="common">Brown bryozoan</name>
    <name type="synonym">Sertularia neritina</name>
    <dbReference type="NCBI Taxonomy" id="10212"/>
    <lineage>
        <taxon>Eukaryota</taxon>
        <taxon>Metazoa</taxon>
        <taxon>Spiralia</taxon>
        <taxon>Lophotrochozoa</taxon>
        <taxon>Bryozoa</taxon>
        <taxon>Gymnolaemata</taxon>
        <taxon>Cheilostomatida</taxon>
        <taxon>Flustrina</taxon>
        <taxon>Buguloidea</taxon>
        <taxon>Bugulidae</taxon>
        <taxon>Bugula</taxon>
    </lineage>
</organism>